<gene>
    <name evidence="1" type="ORF">CPELLU_LOCUS4058</name>
</gene>
<proteinExistence type="predicted"/>
<reference evidence="1" key="1">
    <citation type="submission" date="2021-06" db="EMBL/GenBank/DDBJ databases">
        <authorList>
            <person name="Kallberg Y."/>
            <person name="Tangrot J."/>
            <person name="Rosling A."/>
        </authorList>
    </citation>
    <scope>NUCLEOTIDE SEQUENCE</scope>
    <source>
        <strain evidence="1">FL966</strain>
    </source>
</reference>
<name>A0A9N9APS3_9GLOM</name>
<accession>A0A9N9APS3</accession>
<comment type="caution">
    <text evidence="1">The sequence shown here is derived from an EMBL/GenBank/DDBJ whole genome shotgun (WGS) entry which is preliminary data.</text>
</comment>
<dbReference type="AlphaFoldDB" id="A0A9N9APS3"/>
<organism evidence="1 2">
    <name type="scientific">Cetraspora pellucida</name>
    <dbReference type="NCBI Taxonomy" id="1433469"/>
    <lineage>
        <taxon>Eukaryota</taxon>
        <taxon>Fungi</taxon>
        <taxon>Fungi incertae sedis</taxon>
        <taxon>Mucoromycota</taxon>
        <taxon>Glomeromycotina</taxon>
        <taxon>Glomeromycetes</taxon>
        <taxon>Diversisporales</taxon>
        <taxon>Gigasporaceae</taxon>
        <taxon>Cetraspora</taxon>
    </lineage>
</organism>
<evidence type="ECO:0000313" key="1">
    <source>
        <dbReference type="EMBL" id="CAG8535698.1"/>
    </source>
</evidence>
<sequence>MSFLKQFNCKEINYGYALESTTDNASRIVKPPKLSKIRLTPLRTKFLFYGTRSDILKWMEEHSSIIVEYDTSEDTFSPSSSPPLSSFVPSSPQTLFPSSPLSFHSIQSFESQSKITFDLFGPQAQNSPILTDNTVFYRPLHFAKNHLPWLEVMLEIRPSDPVKDSKYDPVRRVILNSGITLGEAAKALNKSWKNILPDNCKLRNSFSSTSDNEGWKNILPDSYNLRKTKSASTSDDDDDLSELELQQKHHKFLEWLPTANIPWSKSDNNGKNRKSSFSMVEMPWNKRRDKAPELVPPGILIPYNMEEALSKMENVVVVTRPEDDVVDVNYVKTTKEQEAEKDKEKLVADLPPYESIYNDSLLERGPSIKKPLFYDNKV</sequence>
<protein>
    <submittedName>
        <fullName evidence="1">12778_t:CDS:1</fullName>
    </submittedName>
</protein>
<evidence type="ECO:0000313" key="2">
    <source>
        <dbReference type="Proteomes" id="UP000789759"/>
    </source>
</evidence>
<keyword evidence="2" id="KW-1185">Reference proteome</keyword>
<dbReference type="EMBL" id="CAJVQA010002069">
    <property type="protein sequence ID" value="CAG8535698.1"/>
    <property type="molecule type" value="Genomic_DNA"/>
</dbReference>
<dbReference type="Proteomes" id="UP000789759">
    <property type="component" value="Unassembled WGS sequence"/>
</dbReference>
<dbReference type="OrthoDB" id="2407359at2759"/>